<sequence>MWNKFVIAAGVLVTLVIRMVFRTRDHGRSRGAVRRGLIMDCGLWYVCETVDTAPAWATFASFHEAWKPPAAHAPASFEADPDPTKPEPQTTPNPTRPVLRWRSTALAFVFGLRAGAGVGDVGKTFPAVVENPCLARGTRKAVEVEVKSERSGTITSSEKHVAEPVHWWPEWCLDLTLTYELLRLGCWFEEMREFDIRKGLQNTELGWCGAVWLEGRGGGRVKVDRDRVHNQTIELFDPGNAPR</sequence>
<name>A0A9P5XYP5_9AGAR</name>
<dbReference type="Proteomes" id="UP000807353">
    <property type="component" value="Unassembled WGS sequence"/>
</dbReference>
<evidence type="ECO:0000256" key="1">
    <source>
        <dbReference type="SAM" id="MobiDB-lite"/>
    </source>
</evidence>
<dbReference type="AlphaFoldDB" id="A0A9P5XYP5"/>
<evidence type="ECO:0000313" key="2">
    <source>
        <dbReference type="EMBL" id="KAF9459195.1"/>
    </source>
</evidence>
<reference evidence="2" key="1">
    <citation type="submission" date="2020-11" db="EMBL/GenBank/DDBJ databases">
        <authorList>
            <consortium name="DOE Joint Genome Institute"/>
            <person name="Ahrendt S."/>
            <person name="Riley R."/>
            <person name="Andreopoulos W."/>
            <person name="Labutti K."/>
            <person name="Pangilinan J."/>
            <person name="Ruiz-Duenas F.J."/>
            <person name="Barrasa J.M."/>
            <person name="Sanchez-Garcia M."/>
            <person name="Camarero S."/>
            <person name="Miyauchi S."/>
            <person name="Serrano A."/>
            <person name="Linde D."/>
            <person name="Babiker R."/>
            <person name="Drula E."/>
            <person name="Ayuso-Fernandez I."/>
            <person name="Pacheco R."/>
            <person name="Padilla G."/>
            <person name="Ferreira P."/>
            <person name="Barriuso J."/>
            <person name="Kellner H."/>
            <person name="Castanera R."/>
            <person name="Alfaro M."/>
            <person name="Ramirez L."/>
            <person name="Pisabarro A.G."/>
            <person name="Kuo A."/>
            <person name="Tritt A."/>
            <person name="Lipzen A."/>
            <person name="He G."/>
            <person name="Yan M."/>
            <person name="Ng V."/>
            <person name="Cullen D."/>
            <person name="Martin F."/>
            <person name="Rosso M.-N."/>
            <person name="Henrissat B."/>
            <person name="Hibbett D."/>
            <person name="Martinez A.T."/>
            <person name="Grigoriev I.V."/>
        </authorList>
    </citation>
    <scope>NUCLEOTIDE SEQUENCE</scope>
    <source>
        <strain evidence="2">CBS 247.69</strain>
    </source>
</reference>
<dbReference type="EMBL" id="MU150321">
    <property type="protein sequence ID" value="KAF9459195.1"/>
    <property type="molecule type" value="Genomic_DNA"/>
</dbReference>
<dbReference type="OrthoDB" id="6372431at2759"/>
<keyword evidence="3" id="KW-1185">Reference proteome</keyword>
<organism evidence="2 3">
    <name type="scientific">Collybia nuda</name>
    <dbReference type="NCBI Taxonomy" id="64659"/>
    <lineage>
        <taxon>Eukaryota</taxon>
        <taxon>Fungi</taxon>
        <taxon>Dikarya</taxon>
        <taxon>Basidiomycota</taxon>
        <taxon>Agaricomycotina</taxon>
        <taxon>Agaricomycetes</taxon>
        <taxon>Agaricomycetidae</taxon>
        <taxon>Agaricales</taxon>
        <taxon>Tricholomatineae</taxon>
        <taxon>Clitocybaceae</taxon>
        <taxon>Collybia</taxon>
    </lineage>
</organism>
<feature type="region of interest" description="Disordered" evidence="1">
    <location>
        <begin position="72"/>
        <end position="96"/>
    </location>
</feature>
<comment type="caution">
    <text evidence="2">The sequence shown here is derived from an EMBL/GenBank/DDBJ whole genome shotgun (WGS) entry which is preliminary data.</text>
</comment>
<protein>
    <submittedName>
        <fullName evidence="2">Uncharacterized protein</fullName>
    </submittedName>
</protein>
<evidence type="ECO:0000313" key="3">
    <source>
        <dbReference type="Proteomes" id="UP000807353"/>
    </source>
</evidence>
<accession>A0A9P5XYP5</accession>
<proteinExistence type="predicted"/>
<gene>
    <name evidence="2" type="ORF">BDZ94DRAFT_1300686</name>
</gene>